<evidence type="ECO:0000313" key="1">
    <source>
        <dbReference type="EMBL" id="CAB4936141.1"/>
    </source>
</evidence>
<gene>
    <name evidence="1" type="ORF">UFOPK3720_00995</name>
</gene>
<organism evidence="1">
    <name type="scientific">freshwater metagenome</name>
    <dbReference type="NCBI Taxonomy" id="449393"/>
    <lineage>
        <taxon>unclassified sequences</taxon>
        <taxon>metagenomes</taxon>
        <taxon>ecological metagenomes</taxon>
    </lineage>
</organism>
<protein>
    <submittedName>
        <fullName evidence="1">Unannotated protein</fullName>
    </submittedName>
</protein>
<dbReference type="EMBL" id="CAFBNB010000181">
    <property type="protein sequence ID" value="CAB4936141.1"/>
    <property type="molecule type" value="Genomic_DNA"/>
</dbReference>
<reference evidence="1" key="1">
    <citation type="submission" date="2020-05" db="EMBL/GenBank/DDBJ databases">
        <authorList>
            <person name="Chiriac C."/>
            <person name="Salcher M."/>
            <person name="Ghai R."/>
            <person name="Kavagutti S V."/>
        </authorList>
    </citation>
    <scope>NUCLEOTIDE SEQUENCE</scope>
</reference>
<name>A0A6J7IZN7_9ZZZZ</name>
<accession>A0A6J7IZN7</accession>
<proteinExistence type="predicted"/>
<dbReference type="AlphaFoldDB" id="A0A6J7IZN7"/>
<sequence>MAIGCAQSIELIDDDPLEHRAHTRAWCMVLGQPADPQVDVVDRSVQALQLRLDCHVRRDLIERTHPRQAVGRAHGVVVGQPVVTSALNVERCEVKAAGSGRAEEEVADVIDDQQVDLLSSSRGRSLEERVDIALVVRKRRIEDAGVEECGLQSDGSGRGRGSVVVQSCELTVEQAMAVPERCGCELIGH</sequence>